<comment type="caution">
    <text evidence="5">The sequence shown here is derived from an EMBL/GenBank/DDBJ whole genome shotgun (WGS) entry which is preliminary data.</text>
</comment>
<evidence type="ECO:0000256" key="2">
    <source>
        <dbReference type="ARBA" id="ARBA00023125"/>
    </source>
</evidence>
<feature type="domain" description="DDE" evidence="4">
    <location>
        <begin position="80"/>
        <end position="208"/>
    </location>
</feature>
<evidence type="ECO:0000313" key="6">
    <source>
        <dbReference type="Proteomes" id="UP001497045"/>
    </source>
</evidence>
<evidence type="ECO:0000259" key="4">
    <source>
        <dbReference type="Pfam" id="PF13610"/>
    </source>
</evidence>
<dbReference type="InterPro" id="IPR052183">
    <property type="entry name" value="IS_Transposase"/>
</dbReference>
<evidence type="ECO:0000256" key="1">
    <source>
        <dbReference type="ARBA" id="ARBA00022578"/>
    </source>
</evidence>
<keyword evidence="3" id="KW-0233">DNA recombination</keyword>
<dbReference type="PANTHER" id="PTHR35528">
    <property type="entry name" value="BLL1675 PROTEIN"/>
    <property type="match status" value="1"/>
</dbReference>
<dbReference type="Proteomes" id="UP001497045">
    <property type="component" value="Unassembled WGS sequence"/>
</dbReference>
<evidence type="ECO:0000313" key="5">
    <source>
        <dbReference type="EMBL" id="MEL1251145.1"/>
    </source>
</evidence>
<dbReference type="PANTHER" id="PTHR35528:SF3">
    <property type="entry name" value="BLL1675 PROTEIN"/>
    <property type="match status" value="1"/>
</dbReference>
<reference evidence="5 6" key="1">
    <citation type="submission" date="2024-04" db="EMBL/GenBank/DDBJ databases">
        <title>Aurantiacibacter sp. DGU6 16S ribosomal RNA gene Genome sequencing and assembly.</title>
        <authorList>
            <person name="Park S."/>
        </authorList>
    </citation>
    <scope>NUCLEOTIDE SEQUENCE [LARGE SCALE GENOMIC DNA]</scope>
    <source>
        <strain evidence="5 6">DGU6</strain>
    </source>
</reference>
<accession>A0ABU9IFE1</accession>
<protein>
    <submittedName>
        <fullName evidence="5">IS6 family transposase</fullName>
    </submittedName>
</protein>
<gene>
    <name evidence="5" type="ORF">AAEO60_10715</name>
</gene>
<dbReference type="RefSeq" id="WP_341673707.1">
    <property type="nucleotide sequence ID" value="NZ_JBBYHV010000002.1"/>
</dbReference>
<dbReference type="Pfam" id="PF13610">
    <property type="entry name" value="DDE_Tnp_IS240"/>
    <property type="match status" value="1"/>
</dbReference>
<sequence length="235" mass="28317">MSKVYNPFRYFNSSPEVIRLVVMMYVRFPLSLRNVEDLLFERGVDICHETVRLWWNRFGPLFAADIRRQRVSRMRGFRHWRWHVDEVFVKINGETHYLWRAVDHEGEILESYVTKKRDKSAALRFFKKTLKRHGKAEKVVTDGLKSYPAAMRELGNEDRREMGRWLNNRAENSRLPFRRRERVMLRFRQMKSLQKFASVHANVHNHFNQDRHLVDRQTFKAARSAALAEWQNLVA</sequence>
<dbReference type="InterPro" id="IPR032874">
    <property type="entry name" value="DDE_dom"/>
</dbReference>
<keyword evidence="6" id="KW-1185">Reference proteome</keyword>
<dbReference type="NCBIfam" id="NF033587">
    <property type="entry name" value="transpos_IS6"/>
    <property type="match status" value="1"/>
</dbReference>
<organism evidence="5 6">
    <name type="scientific">Aurantiacibacter gilvus</name>
    <dbReference type="NCBI Taxonomy" id="3139141"/>
    <lineage>
        <taxon>Bacteria</taxon>
        <taxon>Pseudomonadati</taxon>
        <taxon>Pseudomonadota</taxon>
        <taxon>Alphaproteobacteria</taxon>
        <taxon>Sphingomonadales</taxon>
        <taxon>Erythrobacteraceae</taxon>
        <taxon>Aurantiacibacter</taxon>
    </lineage>
</organism>
<keyword evidence="1" id="KW-0815">Transposition</keyword>
<dbReference type="EMBL" id="JBBYHV010000002">
    <property type="protein sequence ID" value="MEL1251145.1"/>
    <property type="molecule type" value="Genomic_DNA"/>
</dbReference>
<keyword evidence="2" id="KW-0238">DNA-binding</keyword>
<name>A0ABU9IFE1_9SPHN</name>
<evidence type="ECO:0000256" key="3">
    <source>
        <dbReference type="ARBA" id="ARBA00023172"/>
    </source>
</evidence>
<proteinExistence type="predicted"/>
<dbReference type="InterPro" id="IPR047930">
    <property type="entry name" value="Transpos_IS6"/>
</dbReference>